<dbReference type="Pfam" id="PF00294">
    <property type="entry name" value="PfkB"/>
    <property type="match status" value="2"/>
</dbReference>
<evidence type="ECO:0000256" key="2">
    <source>
        <dbReference type="ARBA" id="ARBA00022777"/>
    </source>
</evidence>
<dbReference type="GO" id="GO:0016301">
    <property type="term" value="F:kinase activity"/>
    <property type="evidence" value="ECO:0007669"/>
    <property type="project" value="UniProtKB-KW"/>
</dbReference>
<dbReference type="OrthoDB" id="9813569at2"/>
<evidence type="ECO:0000256" key="1">
    <source>
        <dbReference type="ARBA" id="ARBA00022679"/>
    </source>
</evidence>
<gene>
    <name evidence="4" type="ORF">EH207_07775</name>
</gene>
<dbReference type="AlphaFoldDB" id="A0A4P8QMQ7"/>
<evidence type="ECO:0000313" key="4">
    <source>
        <dbReference type="EMBL" id="QCR08422.1"/>
    </source>
</evidence>
<protein>
    <submittedName>
        <fullName evidence="4">Ribokinase</fullName>
    </submittedName>
</protein>
<dbReference type="RefSeq" id="WP_137713462.1">
    <property type="nucleotide sequence ID" value="NZ_CP034035.1"/>
</dbReference>
<evidence type="ECO:0000313" key="5">
    <source>
        <dbReference type="Proteomes" id="UP000299580"/>
    </source>
</evidence>
<name>A0A4P8QMQ7_9GAMM</name>
<accession>A0A4P8QMQ7</accession>
<keyword evidence="5" id="KW-1185">Reference proteome</keyword>
<dbReference type="Gene3D" id="3.40.1190.20">
    <property type="match status" value="1"/>
</dbReference>
<dbReference type="InterPro" id="IPR029056">
    <property type="entry name" value="Ribokinase-like"/>
</dbReference>
<keyword evidence="1" id="KW-0808">Transferase</keyword>
<dbReference type="SUPFAM" id="SSF53613">
    <property type="entry name" value="Ribokinase-like"/>
    <property type="match status" value="1"/>
</dbReference>
<dbReference type="KEGG" id="brb:EH207_07775"/>
<sequence>MKVIGIGDNVVDQYSHQGVRYPGGNALNFSVYAGLLHAQAAYLGVFGDDDAGRHVQRSLAAHHIDVSRCRQVQGENGYARLTVVDGERIFIGSNQGGVRKNTPMDFILDDIDYLKTFSLLHTSRYSYLDHLLPALHRLPGRISYDFSDDFDNAAALSLCKWLDFGFFSCSAMPMDACRQLLSAAVGAGCRYAVATRGAEGALLHDGENWFFQTSRPITPLDTLGAGDAFITAFLLAFIREQPLAASLSAAADFAAEICLKAGAFGCGETY</sequence>
<feature type="domain" description="Carbohydrate kinase PfkB" evidence="3">
    <location>
        <begin position="13"/>
        <end position="126"/>
    </location>
</feature>
<reference evidence="4 5" key="1">
    <citation type="submission" date="2018-11" db="EMBL/GenBank/DDBJ databases">
        <title>Genome sequences of Brenneria nigrifluens and Brenneria rubrifaciens.</title>
        <authorList>
            <person name="Poret-Peterson A.T."/>
            <person name="McClean A.E."/>
            <person name="Kluepfel D.A."/>
        </authorList>
    </citation>
    <scope>NUCLEOTIDE SEQUENCE [LARGE SCALE GENOMIC DNA]</scope>
    <source>
        <strain evidence="4 5">6D370</strain>
    </source>
</reference>
<feature type="domain" description="Carbohydrate kinase PfkB" evidence="3">
    <location>
        <begin position="177"/>
        <end position="264"/>
    </location>
</feature>
<proteinExistence type="predicted"/>
<keyword evidence="2 4" id="KW-0418">Kinase</keyword>
<organism evidence="4 5">
    <name type="scientific">Brenneria rubrifaciens</name>
    <dbReference type="NCBI Taxonomy" id="55213"/>
    <lineage>
        <taxon>Bacteria</taxon>
        <taxon>Pseudomonadati</taxon>
        <taxon>Pseudomonadota</taxon>
        <taxon>Gammaproteobacteria</taxon>
        <taxon>Enterobacterales</taxon>
        <taxon>Pectobacteriaceae</taxon>
        <taxon>Brenneria</taxon>
    </lineage>
</organism>
<dbReference type="GO" id="GO:0005829">
    <property type="term" value="C:cytosol"/>
    <property type="evidence" value="ECO:0007669"/>
    <property type="project" value="TreeGrafter"/>
</dbReference>
<dbReference type="Proteomes" id="UP000299580">
    <property type="component" value="Chromosome"/>
</dbReference>
<dbReference type="PANTHER" id="PTHR10584">
    <property type="entry name" value="SUGAR KINASE"/>
    <property type="match status" value="1"/>
</dbReference>
<evidence type="ECO:0000259" key="3">
    <source>
        <dbReference type="Pfam" id="PF00294"/>
    </source>
</evidence>
<dbReference type="PANTHER" id="PTHR10584:SF166">
    <property type="entry name" value="RIBOKINASE"/>
    <property type="match status" value="1"/>
</dbReference>
<dbReference type="InterPro" id="IPR011611">
    <property type="entry name" value="PfkB_dom"/>
</dbReference>
<dbReference type="EMBL" id="CP034035">
    <property type="protein sequence ID" value="QCR08422.1"/>
    <property type="molecule type" value="Genomic_DNA"/>
</dbReference>